<keyword evidence="2 6" id="KW-0812">Transmembrane</keyword>
<feature type="domain" description="TM2" evidence="7">
    <location>
        <begin position="25"/>
        <end position="74"/>
    </location>
</feature>
<keyword evidence="3 6" id="KW-1133">Transmembrane helix</keyword>
<evidence type="ECO:0000256" key="2">
    <source>
        <dbReference type="ARBA" id="ARBA00022692"/>
    </source>
</evidence>
<evidence type="ECO:0000256" key="4">
    <source>
        <dbReference type="ARBA" id="ARBA00023136"/>
    </source>
</evidence>
<comment type="subcellular location">
    <subcellularLocation>
        <location evidence="1">Membrane</location>
        <topology evidence="1">Multi-pass membrane protein</topology>
    </subcellularLocation>
</comment>
<dbReference type="Proteomes" id="UP000505306">
    <property type="component" value="Chromosome"/>
</dbReference>
<feature type="region of interest" description="Disordered" evidence="5">
    <location>
        <begin position="1"/>
        <end position="24"/>
    </location>
</feature>
<evidence type="ECO:0000256" key="3">
    <source>
        <dbReference type="ARBA" id="ARBA00022989"/>
    </source>
</evidence>
<keyword evidence="9" id="KW-1185">Reference proteome</keyword>
<organism evidence="8 9">
    <name type="scientific">Rasiella rasia</name>
    <dbReference type="NCBI Taxonomy" id="2744027"/>
    <lineage>
        <taxon>Bacteria</taxon>
        <taxon>Pseudomonadati</taxon>
        <taxon>Bacteroidota</taxon>
        <taxon>Flavobacteriia</taxon>
        <taxon>Flavobacteriales</taxon>
        <taxon>Flavobacteriaceae</taxon>
        <taxon>Rasiella</taxon>
    </lineage>
</organism>
<dbReference type="KEGG" id="mgel:G5B37_09310"/>
<proteinExistence type="predicted"/>
<accession>A0A6G6GPV9</accession>
<name>A0A6G6GPV9_9FLAO</name>
<evidence type="ECO:0000313" key="8">
    <source>
        <dbReference type="EMBL" id="QIE59751.1"/>
    </source>
</evidence>
<evidence type="ECO:0000256" key="6">
    <source>
        <dbReference type="SAM" id="Phobius"/>
    </source>
</evidence>
<protein>
    <submittedName>
        <fullName evidence="8">TM2 domain-containing protein</fullName>
    </submittedName>
</protein>
<evidence type="ECO:0000256" key="1">
    <source>
        <dbReference type="ARBA" id="ARBA00004141"/>
    </source>
</evidence>
<dbReference type="EMBL" id="CP049057">
    <property type="protein sequence ID" value="QIE59751.1"/>
    <property type="molecule type" value="Genomic_DNA"/>
</dbReference>
<dbReference type="AlphaFoldDB" id="A0A6G6GPV9"/>
<reference evidence="8 9" key="1">
    <citation type="submission" date="2020-02" db="EMBL/GenBank/DDBJ databases">
        <title>Complete genome sequence of Flavobacteriaceae bacterium.</title>
        <authorList>
            <person name="Kim S.-J."/>
            <person name="Kim Y.-S."/>
            <person name="Kim K.-H."/>
        </authorList>
    </citation>
    <scope>NUCLEOTIDE SEQUENCE [LARGE SCALE GENOMIC DNA]</scope>
    <source>
        <strain evidence="8 9">RR4-40</strain>
    </source>
</reference>
<feature type="compositionally biased region" description="Polar residues" evidence="5">
    <location>
        <begin position="8"/>
        <end position="18"/>
    </location>
</feature>
<evidence type="ECO:0000256" key="5">
    <source>
        <dbReference type="SAM" id="MobiDB-lite"/>
    </source>
</evidence>
<dbReference type="InterPro" id="IPR007829">
    <property type="entry name" value="TM2"/>
</dbReference>
<evidence type="ECO:0000259" key="7">
    <source>
        <dbReference type="Pfam" id="PF05154"/>
    </source>
</evidence>
<keyword evidence="4 6" id="KW-0472">Membrane</keyword>
<feature type="transmembrane region" description="Helical" evidence="6">
    <location>
        <begin position="55"/>
        <end position="83"/>
    </location>
</feature>
<dbReference type="GO" id="GO:0016020">
    <property type="term" value="C:membrane"/>
    <property type="evidence" value="ECO:0007669"/>
    <property type="project" value="UniProtKB-SubCell"/>
</dbReference>
<evidence type="ECO:0000313" key="9">
    <source>
        <dbReference type="Proteomes" id="UP000505306"/>
    </source>
</evidence>
<sequence>MEEEQKTQQESWNENTNTPVPPPADNKKMLAGLLGIFLGGFGAHKFILGYTKEGLILLGILLISFPLMCIIIGAFTMYIPIIIGLVEGIIYLTKSDEEFYETYQVNKKPWF</sequence>
<dbReference type="Pfam" id="PF05154">
    <property type="entry name" value="TM2"/>
    <property type="match status" value="1"/>
</dbReference>
<gene>
    <name evidence="8" type="ORF">G5B37_09310</name>
</gene>
<feature type="transmembrane region" description="Helical" evidence="6">
    <location>
        <begin position="29"/>
        <end position="48"/>
    </location>
</feature>